<organism evidence="7 8">
    <name type="scientific">Anoxybacter fermentans</name>
    <dbReference type="NCBI Taxonomy" id="1323375"/>
    <lineage>
        <taxon>Bacteria</taxon>
        <taxon>Bacillati</taxon>
        <taxon>Bacillota</taxon>
        <taxon>Clostridia</taxon>
        <taxon>Halanaerobiales</taxon>
        <taxon>Anoxybacter</taxon>
    </lineage>
</organism>
<dbReference type="OrthoDB" id="9778513at2"/>
<sequence length="262" mass="28450">MSIYFAGIDVGSRTCKGVIIDTEGKIISTGLLKTGVECKKNAYKLFQNILDNVGIDKSQVKFVVGTGYGRNNIEFAQKKITEITCHARGAHYLFPEIRGLVDIGGQDSKVIRLDEKGRVLDFSMNDKCAAGTGRFLEMMALTMDLTLDEMGKLAKMAKQRVSLSSVCTVFAESEIITYIHEGVAQEDIIAGLCESVANRVMELAKKVKISFPVAMTGGVAKNLGVVKALEKKFGFPLKIPKTPQLVGALGAALLAKEYYQAI</sequence>
<dbReference type="EMBL" id="CP016379">
    <property type="protein sequence ID" value="AZR73062.1"/>
    <property type="molecule type" value="Genomic_DNA"/>
</dbReference>
<dbReference type="GO" id="GO:0046872">
    <property type="term" value="F:metal ion binding"/>
    <property type="evidence" value="ECO:0007669"/>
    <property type="project" value="UniProtKB-KW"/>
</dbReference>
<keyword evidence="4" id="KW-0408">Iron</keyword>
<dbReference type="CDD" id="cd24036">
    <property type="entry name" value="ASKHA_NBD_BcrAD_BadFG_HgdC_HadI"/>
    <property type="match status" value="1"/>
</dbReference>
<accession>A0A3S9SXU3</accession>
<name>A0A3S9SXU3_9FIRM</name>
<dbReference type="Pfam" id="PF01869">
    <property type="entry name" value="BcrAD_BadFG"/>
    <property type="match status" value="1"/>
</dbReference>
<evidence type="ECO:0000313" key="7">
    <source>
        <dbReference type="EMBL" id="AZR73062.1"/>
    </source>
</evidence>
<dbReference type="FunFam" id="3.30.420.40:FF:000217">
    <property type="entry name" value="2-hydroxyisocaproyl-CoA dehydratase activator"/>
    <property type="match status" value="1"/>
</dbReference>
<evidence type="ECO:0000256" key="3">
    <source>
        <dbReference type="ARBA" id="ARBA00022723"/>
    </source>
</evidence>
<comment type="subunit">
    <text evidence="2">Homodimer.</text>
</comment>
<dbReference type="GO" id="GO:0051536">
    <property type="term" value="F:iron-sulfur cluster binding"/>
    <property type="evidence" value="ECO:0007669"/>
    <property type="project" value="UniProtKB-KW"/>
</dbReference>
<dbReference type="InterPro" id="IPR002731">
    <property type="entry name" value="ATPase_BadF"/>
</dbReference>
<evidence type="ECO:0000256" key="4">
    <source>
        <dbReference type="ARBA" id="ARBA00023004"/>
    </source>
</evidence>
<evidence type="ECO:0000259" key="6">
    <source>
        <dbReference type="Pfam" id="PF01869"/>
    </source>
</evidence>
<dbReference type="RefSeq" id="WP_127016392.1">
    <property type="nucleotide sequence ID" value="NZ_CP016379.1"/>
</dbReference>
<comment type="cofactor">
    <cofactor evidence="1">
        <name>[4Fe-4S] cluster</name>
        <dbReference type="ChEBI" id="CHEBI:49883"/>
    </cofactor>
</comment>
<feature type="domain" description="ATPase BadF/BadG/BcrA/BcrD type" evidence="6">
    <location>
        <begin position="7"/>
        <end position="255"/>
    </location>
</feature>
<dbReference type="InterPro" id="IPR008275">
    <property type="entry name" value="CoA_E_activase_dom"/>
</dbReference>
<keyword evidence="3" id="KW-0479">Metal-binding</keyword>
<dbReference type="PANTHER" id="PTHR32329">
    <property type="entry name" value="BIFUNCTIONAL PROTEIN [INCLUDES 2-HYDROXYACYL-COA DEHYDRATASE (N-TER) AND ITS ACTIVATOR DOMAIN (C_TERM)-RELATED"/>
    <property type="match status" value="1"/>
</dbReference>
<keyword evidence="8" id="KW-1185">Reference proteome</keyword>
<protein>
    <submittedName>
        <fullName evidence="7">2-hydroxyglutaryl-CoA dehydratase</fullName>
    </submittedName>
</protein>
<dbReference type="InterPro" id="IPR043129">
    <property type="entry name" value="ATPase_NBD"/>
</dbReference>
<dbReference type="AlphaFoldDB" id="A0A3S9SXU3"/>
<dbReference type="KEGG" id="aft:BBF96_06485"/>
<evidence type="ECO:0000256" key="1">
    <source>
        <dbReference type="ARBA" id="ARBA00001966"/>
    </source>
</evidence>
<dbReference type="PANTHER" id="PTHR32329:SF2">
    <property type="entry name" value="BIFUNCTIONAL PROTEIN [INCLUDES 2-HYDROXYACYL-COA DEHYDRATASE (N-TER) AND ITS ACTIVATOR DOMAIN (C_TERM)"/>
    <property type="match status" value="1"/>
</dbReference>
<dbReference type="SUPFAM" id="SSF53067">
    <property type="entry name" value="Actin-like ATPase domain"/>
    <property type="match status" value="1"/>
</dbReference>
<proteinExistence type="predicted"/>
<evidence type="ECO:0000256" key="5">
    <source>
        <dbReference type="ARBA" id="ARBA00023014"/>
    </source>
</evidence>
<evidence type="ECO:0000256" key="2">
    <source>
        <dbReference type="ARBA" id="ARBA00011738"/>
    </source>
</evidence>
<keyword evidence="5" id="KW-0411">Iron-sulfur</keyword>
<dbReference type="Gene3D" id="3.30.420.40">
    <property type="match status" value="2"/>
</dbReference>
<evidence type="ECO:0000313" key="8">
    <source>
        <dbReference type="Proteomes" id="UP000267250"/>
    </source>
</evidence>
<dbReference type="NCBIfam" id="TIGR00241">
    <property type="entry name" value="CoA_E_activ"/>
    <property type="match status" value="1"/>
</dbReference>
<reference evidence="7 8" key="1">
    <citation type="submission" date="2016-07" db="EMBL/GenBank/DDBJ databases">
        <title>Genome and transcriptome analysis of iron-reducing fermentative bacteria Anoxybacter fermentans.</title>
        <authorList>
            <person name="Zeng X."/>
            <person name="Shao Z."/>
        </authorList>
    </citation>
    <scope>NUCLEOTIDE SEQUENCE [LARGE SCALE GENOMIC DNA]</scope>
    <source>
        <strain evidence="7 8">DY22613</strain>
    </source>
</reference>
<dbReference type="InterPro" id="IPR051805">
    <property type="entry name" value="Dehydratase_Activator_Redct"/>
</dbReference>
<gene>
    <name evidence="7" type="ORF">BBF96_06485</name>
</gene>
<dbReference type="Proteomes" id="UP000267250">
    <property type="component" value="Chromosome"/>
</dbReference>